<accession>A0A2T0K2W1</accession>
<dbReference type="InterPro" id="IPR018960">
    <property type="entry name" value="DUF1990"/>
</dbReference>
<dbReference type="InterPro" id="IPR014457">
    <property type="entry name" value="UCP010260"/>
</dbReference>
<protein>
    <submittedName>
        <fullName evidence="2">Uncharacterized protein (UPF0548 family)</fullName>
    </submittedName>
</protein>
<dbReference type="PANTHER" id="PTHR34202:SF1">
    <property type="entry name" value="UPF0548 PROTEIN"/>
    <property type="match status" value="1"/>
</dbReference>
<dbReference type="PANTHER" id="PTHR34202">
    <property type="entry name" value="UPF0548 PROTEIN"/>
    <property type="match status" value="1"/>
</dbReference>
<dbReference type="OrthoDB" id="120660at2"/>
<name>A0A2T0K2W1_9ACTN</name>
<dbReference type="PIRSF" id="PIRSF010260">
    <property type="entry name" value="UCP010260"/>
    <property type="match status" value="1"/>
</dbReference>
<gene>
    <name evidence="2" type="ORF">CLV67_117236</name>
</gene>
<dbReference type="RefSeq" id="WP_106326112.1">
    <property type="nucleotide sequence ID" value="NZ_BOMO01000059.1"/>
</dbReference>
<comment type="caution">
    <text evidence="2">The sequence shown here is derived from an EMBL/GenBank/DDBJ whole genome shotgun (WGS) entry which is preliminary data.</text>
</comment>
<feature type="domain" description="DUF1990" evidence="1">
    <location>
        <begin position="4"/>
        <end position="158"/>
    </location>
</feature>
<evidence type="ECO:0000313" key="2">
    <source>
        <dbReference type="EMBL" id="PRX17179.1"/>
    </source>
</evidence>
<proteinExistence type="predicted"/>
<organism evidence="2 3">
    <name type="scientific">Actinoplanes italicus</name>
    <dbReference type="NCBI Taxonomy" id="113567"/>
    <lineage>
        <taxon>Bacteria</taxon>
        <taxon>Bacillati</taxon>
        <taxon>Actinomycetota</taxon>
        <taxon>Actinomycetes</taxon>
        <taxon>Micromonosporales</taxon>
        <taxon>Micromonosporaceae</taxon>
        <taxon>Actinoplanes</taxon>
    </lineage>
</organism>
<dbReference type="AlphaFoldDB" id="A0A2T0K2W1"/>
<reference evidence="2 3" key="1">
    <citation type="submission" date="2018-03" db="EMBL/GenBank/DDBJ databases">
        <title>Genomic Encyclopedia of Archaeal and Bacterial Type Strains, Phase II (KMG-II): from individual species to whole genera.</title>
        <authorList>
            <person name="Goeker M."/>
        </authorList>
    </citation>
    <scope>NUCLEOTIDE SEQUENCE [LARGE SCALE GENOMIC DNA]</scope>
    <source>
        <strain evidence="2 3">DSM 43146</strain>
    </source>
</reference>
<evidence type="ECO:0000259" key="1">
    <source>
        <dbReference type="Pfam" id="PF09348"/>
    </source>
</evidence>
<dbReference type="Pfam" id="PF09348">
    <property type="entry name" value="DUF1990"/>
    <property type="match status" value="1"/>
</dbReference>
<dbReference type="Proteomes" id="UP000239415">
    <property type="component" value="Unassembled WGS sequence"/>
</dbReference>
<dbReference type="EMBL" id="PVMZ01000017">
    <property type="protein sequence ID" value="PRX17179.1"/>
    <property type="molecule type" value="Genomic_DNA"/>
</dbReference>
<sequence length="166" mass="18202">MLLTYAEVGATREARLPAGYRHVLRDVEIGAGRATFEWAAAALLDWRMHRGAGLTVDARGPAAPGSQVVLRIGAGPFRITAPCRVVYRIDQRDRQGFAYGTLAGHPESGEEAFVVHLTESGRVRFRIAAFSRPDSALARLGGPLTVLAQEFATNRYVRSMRRLSRP</sequence>
<evidence type="ECO:0000313" key="3">
    <source>
        <dbReference type="Proteomes" id="UP000239415"/>
    </source>
</evidence>
<keyword evidence="3" id="KW-1185">Reference proteome</keyword>